<dbReference type="Pfam" id="PF25973">
    <property type="entry name" value="BSH_CzcB"/>
    <property type="match status" value="1"/>
</dbReference>
<dbReference type="STRING" id="1131731.BAZO_20388"/>
<feature type="coiled-coil region" evidence="2">
    <location>
        <begin position="117"/>
        <end position="144"/>
    </location>
</feature>
<dbReference type="Gene3D" id="2.40.50.100">
    <property type="match status" value="1"/>
</dbReference>
<dbReference type="RefSeq" id="WP_003333325.1">
    <property type="nucleotide sequence ID" value="NZ_AJLR01000152.1"/>
</dbReference>
<evidence type="ECO:0000256" key="1">
    <source>
        <dbReference type="ARBA" id="ARBA00009477"/>
    </source>
</evidence>
<evidence type="ECO:0000256" key="3">
    <source>
        <dbReference type="SAM" id="Phobius"/>
    </source>
</evidence>
<reference evidence="7 8" key="1">
    <citation type="journal article" date="2012" name="Front. Microbiol.">
        <title>Redundancy and modularity in membrane-associated dissimilatory nitrate reduction in Bacillus.</title>
        <authorList>
            <person name="Heylen K."/>
            <person name="Keltjens J."/>
        </authorList>
    </citation>
    <scope>NUCLEOTIDE SEQUENCE [LARGE SCALE GENOMIC DNA]</scope>
    <source>
        <strain evidence="7 8">LMG 9581</strain>
    </source>
</reference>
<sequence length="406" mass="43963">MKGWIKIIVFLIIPVTAFLLILSGIFNEKVEPGTKLVEAEQVDGIEIGKVNSETYNTGNKVFGSIVSDENAKIASEIMANVSNVLVKSGDFVKQGQTLVLLDNEKVNASLNQVSANIDTVKAKVKSIDETIKQVEAAVTKAQADLTLKEKMYSRMTSLYEAGAVSLQEKDEAETAYLAAKAQLAEAEAKLATTKANRTEVLANLGVAEAAYNSASISVQDATITAPFDGVVVETVVDTGDMVNPGMPLLTVEKAPYYLEVFVDERKQSEIKIGDQISVTIDALQNTVQGKVTEITPKIDPASRTFRVKIEVLQTAGKLKSGMFGYAIFPEGDQKGIFIPKTAIYYWSQLTAVFVVDDQGIAHLHYVQLGKEQDQTVEVLSGLNPGERIVLSNIEKVKDGVRVVAAE</sequence>
<feature type="domain" description="CzcB-like barrel-sandwich hybrid" evidence="5">
    <location>
        <begin position="71"/>
        <end position="250"/>
    </location>
</feature>
<keyword evidence="8" id="KW-1185">Reference proteome</keyword>
<dbReference type="Pfam" id="PF25954">
    <property type="entry name" value="Beta-barrel_RND_2"/>
    <property type="match status" value="1"/>
</dbReference>
<name>K6D419_SCHAZ</name>
<keyword evidence="3" id="KW-0812">Transmembrane</keyword>
<evidence type="ECO:0000259" key="5">
    <source>
        <dbReference type="Pfam" id="PF25973"/>
    </source>
</evidence>
<dbReference type="GO" id="GO:1990281">
    <property type="term" value="C:efflux pump complex"/>
    <property type="evidence" value="ECO:0007669"/>
    <property type="project" value="TreeGrafter"/>
</dbReference>
<proteinExistence type="inferred from homology"/>
<evidence type="ECO:0000256" key="2">
    <source>
        <dbReference type="SAM" id="Coils"/>
    </source>
</evidence>
<dbReference type="InterPro" id="IPR006143">
    <property type="entry name" value="RND_pump_MFP"/>
</dbReference>
<accession>K6D419</accession>
<dbReference type="SUPFAM" id="SSF111369">
    <property type="entry name" value="HlyD-like secretion proteins"/>
    <property type="match status" value="3"/>
</dbReference>
<dbReference type="InterPro" id="IPR058647">
    <property type="entry name" value="BSH_CzcB-like"/>
</dbReference>
<dbReference type="Gene3D" id="2.40.420.20">
    <property type="match status" value="1"/>
</dbReference>
<dbReference type="PATRIC" id="fig|1131731.3.peg.4161"/>
<dbReference type="AlphaFoldDB" id="K6D419"/>
<protein>
    <submittedName>
        <fullName evidence="7">RND family efflux transporter MFP subunit</fullName>
    </submittedName>
</protein>
<organism evidence="7 8">
    <name type="scientific">Schinkia azotoformans LMG 9581</name>
    <dbReference type="NCBI Taxonomy" id="1131731"/>
    <lineage>
        <taxon>Bacteria</taxon>
        <taxon>Bacillati</taxon>
        <taxon>Bacillota</taxon>
        <taxon>Bacilli</taxon>
        <taxon>Bacillales</taxon>
        <taxon>Bacillaceae</taxon>
        <taxon>Calidifontibacillus/Schinkia group</taxon>
        <taxon>Schinkia</taxon>
    </lineage>
</organism>
<comment type="similarity">
    <text evidence="1">Belongs to the membrane fusion protein (MFP) (TC 8.A.1) family.</text>
</comment>
<evidence type="ECO:0000259" key="6">
    <source>
        <dbReference type="Pfam" id="PF25989"/>
    </source>
</evidence>
<keyword evidence="2" id="KW-0175">Coiled coil</keyword>
<dbReference type="GO" id="GO:0015562">
    <property type="term" value="F:efflux transmembrane transporter activity"/>
    <property type="evidence" value="ECO:0007669"/>
    <property type="project" value="TreeGrafter"/>
</dbReference>
<gene>
    <name evidence="7" type="ORF">BAZO_20388</name>
</gene>
<keyword evidence="3" id="KW-0472">Membrane</keyword>
<feature type="coiled-coil region" evidence="2">
    <location>
        <begin position="169"/>
        <end position="203"/>
    </location>
</feature>
<evidence type="ECO:0000313" key="7">
    <source>
        <dbReference type="EMBL" id="EKN62813.1"/>
    </source>
</evidence>
<dbReference type="InterPro" id="IPR058792">
    <property type="entry name" value="Beta-barrel_RND_2"/>
</dbReference>
<feature type="transmembrane region" description="Helical" evidence="3">
    <location>
        <begin position="7"/>
        <end position="26"/>
    </location>
</feature>
<dbReference type="PANTHER" id="PTHR30469:SF15">
    <property type="entry name" value="HLYD FAMILY OF SECRETION PROTEINS"/>
    <property type="match status" value="1"/>
</dbReference>
<feature type="domain" description="YknX-like C-terminal permuted SH3-like" evidence="6">
    <location>
        <begin position="337"/>
        <end position="402"/>
    </location>
</feature>
<feature type="domain" description="CusB-like beta-barrel" evidence="4">
    <location>
        <begin position="258"/>
        <end position="326"/>
    </location>
</feature>
<dbReference type="NCBIfam" id="TIGR01730">
    <property type="entry name" value="RND_mfp"/>
    <property type="match status" value="1"/>
</dbReference>
<dbReference type="Pfam" id="PF25989">
    <property type="entry name" value="YknX_C"/>
    <property type="match status" value="1"/>
</dbReference>
<dbReference type="Gene3D" id="2.40.30.170">
    <property type="match status" value="1"/>
</dbReference>
<dbReference type="Proteomes" id="UP000006315">
    <property type="component" value="Unassembled WGS sequence"/>
</dbReference>
<dbReference type="InterPro" id="IPR058637">
    <property type="entry name" value="YknX-like_C"/>
</dbReference>
<dbReference type="PANTHER" id="PTHR30469">
    <property type="entry name" value="MULTIDRUG RESISTANCE PROTEIN MDTA"/>
    <property type="match status" value="1"/>
</dbReference>
<dbReference type="Gene3D" id="1.10.287.470">
    <property type="entry name" value="Helix hairpin bin"/>
    <property type="match status" value="1"/>
</dbReference>
<dbReference type="EMBL" id="AJLR01000152">
    <property type="protein sequence ID" value="EKN62813.1"/>
    <property type="molecule type" value="Genomic_DNA"/>
</dbReference>
<keyword evidence="3" id="KW-1133">Transmembrane helix</keyword>
<evidence type="ECO:0000313" key="8">
    <source>
        <dbReference type="Proteomes" id="UP000006315"/>
    </source>
</evidence>
<evidence type="ECO:0000259" key="4">
    <source>
        <dbReference type="Pfam" id="PF25954"/>
    </source>
</evidence>
<comment type="caution">
    <text evidence="7">The sequence shown here is derived from an EMBL/GenBank/DDBJ whole genome shotgun (WGS) entry which is preliminary data.</text>
</comment>